<dbReference type="Pfam" id="PF00226">
    <property type="entry name" value="DnaJ"/>
    <property type="match status" value="1"/>
</dbReference>
<reference evidence="3 4" key="1">
    <citation type="journal article" date="2016" name="DNA Res.">
        <title>The draft genome of MD-2 pineapple using hybrid error correction of long reads.</title>
        <authorList>
            <person name="Redwan R.M."/>
            <person name="Saidin A."/>
            <person name="Kumar S.V."/>
        </authorList>
    </citation>
    <scope>NUCLEOTIDE SEQUENCE [LARGE SCALE GENOMIC DNA]</scope>
    <source>
        <strain evidence="4">cv. MD2</strain>
        <tissue evidence="3">Leaf</tissue>
    </source>
</reference>
<gene>
    <name evidence="3" type="ORF">ACMD2_12795</name>
</gene>
<dbReference type="Pfam" id="PF11926">
    <property type="entry name" value="DUF3444"/>
    <property type="match status" value="1"/>
</dbReference>
<protein>
    <submittedName>
        <fullName evidence="3">Chaperone protein DnaJ</fullName>
    </submittedName>
</protein>
<dbReference type="CDD" id="cd06257">
    <property type="entry name" value="DnaJ"/>
    <property type="match status" value="1"/>
</dbReference>
<comment type="caution">
    <text evidence="3">The sequence shown here is derived from an EMBL/GenBank/DDBJ whole genome shotgun (WGS) entry which is preliminary data.</text>
</comment>
<sequence length="686" mass="77285">MDCNRDEALRAKAVAERKFYSRDFKSARKFALKAQNLFPSLDGIAQMVATLDVYLASESKSNEESDWYSILSLNPFSDEETVKKQYRKLALQLHPDKNKSIGAEGAFKLISEAWSVLSDKSSKSLYDQKRSASQKRGEHNGYYTASDNRTSGARGRKSTSGGCQSAAAAAAAAAARGPRLDTFWTSCNKCRMQYEYLRVYLNHNLLCPNCHQAFLAVEIGFPNTGANSSFSWSADQSQHNSSSTKHDYSFHKHEGNFDFCNATNSYAQTRKQEKAKAATLHSKNYVVNYGEGGIVSGQERTSSRVGRPPKRRKSIDGDAGRDEIEKRVSGAGKAVLPDTEKPNGVSGENVKTRVSSRQSNLKEFAQISFRNMLMEKAKAVIGKKLEEWNVAAAAKLSDKQRSKGKRDEKANDNEKVADEQTRLFGSRTNANQVSTLRSKQIAIDVPDPDFHDFDKDRTERAFEGDQVWATYDNEDGMPRLYAMVQKVISLKPFKIRMSFLNSKTNIELGPINWVASGFSKTCGDFRVGRYEITETINMFSHRVRWEKGRRGVVRIVPKKGDTWALYRNWSSDWNELTPDDVIYKYEMVEVLEDFDEENGVTVTPLVKVAGFKTVFHRHMDPKEIRRIPKEELFRFSHQVPSHLLTGDEGRNAPKGCHELDPAATPVDLLKVITEVEEEVVMANAET</sequence>
<dbReference type="InterPro" id="IPR001623">
    <property type="entry name" value="DnaJ_domain"/>
</dbReference>
<dbReference type="GO" id="GO:0005783">
    <property type="term" value="C:endoplasmic reticulum"/>
    <property type="evidence" value="ECO:0007669"/>
    <property type="project" value="UniProtKB-ARBA"/>
</dbReference>
<dbReference type="InterPro" id="IPR024593">
    <property type="entry name" value="DUF3444"/>
</dbReference>
<accession>A0A199UUK0</accession>
<dbReference type="SMART" id="SM00271">
    <property type="entry name" value="DnaJ"/>
    <property type="match status" value="1"/>
</dbReference>
<dbReference type="Pfam" id="PF23551">
    <property type="entry name" value="Zn_ribbon_20"/>
    <property type="match status" value="1"/>
</dbReference>
<dbReference type="PANTHER" id="PTHR44137:SF3">
    <property type="entry name" value="DNAJ HEAT SHOCK N-TERMINAL DOMAIN-CONTAINING PROTEIN"/>
    <property type="match status" value="1"/>
</dbReference>
<feature type="compositionally biased region" description="Basic and acidic residues" evidence="1">
    <location>
        <begin position="314"/>
        <end position="328"/>
    </location>
</feature>
<dbReference type="PANTHER" id="PTHR44137">
    <property type="entry name" value="BNAC03G44070D PROTEIN"/>
    <property type="match status" value="1"/>
</dbReference>
<evidence type="ECO:0000259" key="2">
    <source>
        <dbReference type="PROSITE" id="PS50076"/>
    </source>
</evidence>
<dbReference type="PROSITE" id="PS00636">
    <property type="entry name" value="DNAJ_1"/>
    <property type="match status" value="1"/>
</dbReference>
<feature type="region of interest" description="Disordered" evidence="1">
    <location>
        <begin position="296"/>
        <end position="354"/>
    </location>
</feature>
<dbReference type="InterPro" id="IPR056988">
    <property type="entry name" value="Zn_ribbon_pln"/>
</dbReference>
<organism evidence="3 4">
    <name type="scientific">Ananas comosus</name>
    <name type="common">Pineapple</name>
    <name type="synonym">Ananas ananas</name>
    <dbReference type="NCBI Taxonomy" id="4615"/>
    <lineage>
        <taxon>Eukaryota</taxon>
        <taxon>Viridiplantae</taxon>
        <taxon>Streptophyta</taxon>
        <taxon>Embryophyta</taxon>
        <taxon>Tracheophyta</taxon>
        <taxon>Spermatophyta</taxon>
        <taxon>Magnoliopsida</taxon>
        <taxon>Liliopsida</taxon>
        <taxon>Poales</taxon>
        <taxon>Bromeliaceae</taxon>
        <taxon>Bromelioideae</taxon>
        <taxon>Ananas</taxon>
    </lineage>
</organism>
<feature type="compositionally biased region" description="Basic and acidic residues" evidence="1">
    <location>
        <begin position="127"/>
        <end position="139"/>
    </location>
</feature>
<feature type="domain" description="J" evidence="2">
    <location>
        <begin position="66"/>
        <end position="130"/>
    </location>
</feature>
<dbReference type="Proteomes" id="UP000092600">
    <property type="component" value="Unassembled WGS sequence"/>
</dbReference>
<feature type="region of interest" description="Disordered" evidence="1">
    <location>
        <begin position="396"/>
        <end position="416"/>
    </location>
</feature>
<dbReference type="PROSITE" id="PS50076">
    <property type="entry name" value="DNAJ_2"/>
    <property type="match status" value="1"/>
</dbReference>
<name>A0A199UUK0_ANACO</name>
<dbReference type="AlphaFoldDB" id="A0A199UUK0"/>
<dbReference type="STRING" id="4615.A0A199UUK0"/>
<evidence type="ECO:0000313" key="4">
    <source>
        <dbReference type="Proteomes" id="UP000092600"/>
    </source>
</evidence>
<dbReference type="InterPro" id="IPR036869">
    <property type="entry name" value="J_dom_sf"/>
</dbReference>
<dbReference type="EMBL" id="LSRQ01004998">
    <property type="protein sequence ID" value="OAY68320.1"/>
    <property type="molecule type" value="Genomic_DNA"/>
</dbReference>
<dbReference type="Gene3D" id="1.10.287.110">
    <property type="entry name" value="DnaJ domain"/>
    <property type="match status" value="1"/>
</dbReference>
<evidence type="ECO:0000313" key="3">
    <source>
        <dbReference type="EMBL" id="OAY68320.1"/>
    </source>
</evidence>
<proteinExistence type="predicted"/>
<dbReference type="PRINTS" id="PR00625">
    <property type="entry name" value="JDOMAIN"/>
</dbReference>
<evidence type="ECO:0000256" key="1">
    <source>
        <dbReference type="SAM" id="MobiDB-lite"/>
    </source>
</evidence>
<feature type="region of interest" description="Disordered" evidence="1">
    <location>
        <begin position="127"/>
        <end position="159"/>
    </location>
</feature>
<dbReference type="SUPFAM" id="SSF46565">
    <property type="entry name" value="Chaperone J-domain"/>
    <property type="match status" value="1"/>
</dbReference>
<dbReference type="InterPro" id="IPR018253">
    <property type="entry name" value="DnaJ_domain_CS"/>
</dbReference>